<dbReference type="InterPro" id="IPR040493">
    <property type="entry name" value="DUF5518"/>
</dbReference>
<dbReference type="RefSeq" id="WP_069583174.1">
    <property type="nucleotide sequence ID" value="NZ_LMVM01000037.1"/>
</dbReference>
<evidence type="ECO:0000313" key="3">
    <source>
        <dbReference type="Proteomes" id="UP000217784"/>
    </source>
</evidence>
<keyword evidence="1" id="KW-0812">Transmembrane</keyword>
<keyword evidence="1" id="KW-1133">Transmembrane helix</keyword>
<evidence type="ECO:0000256" key="1">
    <source>
        <dbReference type="SAM" id="Phobius"/>
    </source>
</evidence>
<dbReference type="Pfam" id="PF17647">
    <property type="entry name" value="DUF5518"/>
    <property type="match status" value="1"/>
</dbReference>
<evidence type="ECO:0000313" key="2">
    <source>
        <dbReference type="EMBL" id="PAV03692.1"/>
    </source>
</evidence>
<comment type="caution">
    <text evidence="2">The sequence shown here is derived from an EMBL/GenBank/DDBJ whole genome shotgun (WGS) entry which is preliminary data.</text>
</comment>
<keyword evidence="1" id="KW-0472">Membrane</keyword>
<name>A0A2A2H2S7_METBR</name>
<sequence length="147" mass="15228">MDDWKSVILGSIIALILSLVLARNVIGGLMAGIIGFLIAGLMVGYLTDIEIEHISIIGHLTSSNTKNAAINGAVAGFIGGLIFVLIGTVTNSFIYPVGTNRDLLIMFIAGGVPVAVIASIFYGVICAVGGVIGVFIKRSRPPKESTA</sequence>
<accession>A0A2A2H2S7</accession>
<feature type="transmembrane region" description="Helical" evidence="1">
    <location>
        <begin position="32"/>
        <end position="51"/>
    </location>
</feature>
<organism evidence="2 3">
    <name type="scientific">Methanobacterium bryantii</name>
    <dbReference type="NCBI Taxonomy" id="2161"/>
    <lineage>
        <taxon>Archaea</taxon>
        <taxon>Methanobacteriati</taxon>
        <taxon>Methanobacteriota</taxon>
        <taxon>Methanomada group</taxon>
        <taxon>Methanobacteria</taxon>
        <taxon>Methanobacteriales</taxon>
        <taxon>Methanobacteriaceae</taxon>
        <taxon>Methanobacterium</taxon>
    </lineage>
</organism>
<dbReference type="Proteomes" id="UP000217784">
    <property type="component" value="Unassembled WGS sequence"/>
</dbReference>
<proteinExistence type="predicted"/>
<dbReference type="EMBL" id="LMVM01000037">
    <property type="protein sequence ID" value="PAV03692.1"/>
    <property type="molecule type" value="Genomic_DNA"/>
</dbReference>
<feature type="transmembrane region" description="Helical" evidence="1">
    <location>
        <begin position="72"/>
        <end position="97"/>
    </location>
</feature>
<protein>
    <recommendedName>
        <fullName evidence="4">DUF5518 domain-containing protein</fullName>
    </recommendedName>
</protein>
<evidence type="ECO:0008006" key="4">
    <source>
        <dbReference type="Google" id="ProtNLM"/>
    </source>
</evidence>
<feature type="transmembrane region" description="Helical" evidence="1">
    <location>
        <begin position="103"/>
        <end position="136"/>
    </location>
</feature>
<gene>
    <name evidence="2" type="ORF">ASJ80_01630</name>
</gene>
<dbReference type="AlphaFoldDB" id="A0A2A2H2S7"/>
<reference evidence="2 3" key="1">
    <citation type="journal article" date="2017" name="BMC Genomics">
        <title>Genomic analysis of methanogenic archaea reveals a shift towards energy conservation.</title>
        <authorList>
            <person name="Gilmore S.P."/>
            <person name="Henske J.K."/>
            <person name="Sexton J.A."/>
            <person name="Solomon K.V."/>
            <person name="Seppala S."/>
            <person name="Yoo J.I."/>
            <person name="Huyett L.M."/>
            <person name="Pressman A."/>
            <person name="Cogan J.Z."/>
            <person name="Kivenson V."/>
            <person name="Peng X."/>
            <person name="Tan Y."/>
            <person name="Valentine D.L."/>
            <person name="O'Malley M.A."/>
        </authorList>
    </citation>
    <scope>NUCLEOTIDE SEQUENCE [LARGE SCALE GENOMIC DNA]</scope>
    <source>
        <strain evidence="2 3">M.o.H.</strain>
    </source>
</reference>
<keyword evidence="3" id="KW-1185">Reference proteome</keyword>